<dbReference type="OMA" id="NSHLTLW"/>
<dbReference type="GO" id="GO:0007035">
    <property type="term" value="P:vacuolar acidification"/>
    <property type="evidence" value="ECO:0007669"/>
    <property type="project" value="TreeGrafter"/>
</dbReference>
<keyword evidence="3" id="KW-1185">Reference proteome</keyword>
<dbReference type="Gene3D" id="2.130.10.10">
    <property type="entry name" value="YVTN repeat-like/Quinoprotein amine dehydrogenase"/>
    <property type="match status" value="2"/>
</dbReference>
<dbReference type="SUPFAM" id="SSF50978">
    <property type="entry name" value="WD40 repeat-like"/>
    <property type="match status" value="2"/>
</dbReference>
<dbReference type="STRING" id="1262450.S3D3B0"/>
<dbReference type="PANTHER" id="PTHR13950:SF9">
    <property type="entry name" value="RABCONNECTIN-3A"/>
    <property type="match status" value="1"/>
</dbReference>
<dbReference type="GO" id="GO:0043291">
    <property type="term" value="C:RAVE complex"/>
    <property type="evidence" value="ECO:0007669"/>
    <property type="project" value="TreeGrafter"/>
</dbReference>
<protein>
    <submittedName>
        <fullName evidence="2">Wd repeat-containing protein</fullName>
    </submittedName>
</protein>
<sequence>MKAVLPGKPESRLQALATGYWDSRRVIAYISGNALAILGDHETLHQTIYDDDDTPLEAVAFDETSGLIATCTDRIVRVYQPIDALDGPPRWALQCTFTPSIKTPVDGGRTPDPAPITMSWGASSELIVGHSALALYHAGPAPVCSWRKPLANTAKWAAFSYDSAYVACAGYTDRLVKIWRRVNFDSDNAHFDCFYLSHPQPVTGLQWRKPYHVGHTIDHVLYTFCADNLLRIWTKADVHNTHHQHLYLWGTVDLAASLQSAALGSGSAVRDLQWAFIIQGRDLSAATERAVQERDERNEKDAGALQHLVNIANRSSEICLVLDAHGAMTALSLENLDSKAQRTNDVYNITQLVSQDLNFTHNLGLGTSPSADHVEIYTFCDSANGHLQILIHYFTGKIEVYEANVALLFDETSTNARLSRKATWSGHSGPIRKMVRNFSGSAVVSRTGDGESLIWSHTHGNKSTPLFPKNMLTEAKAIHRICLLRKGRYVVFLLRDSIAVWDCRNPRPTLLGQCKYSLPGQPLCLLVLPRENARDGSVAHIATITSEKQGIVWEIVLPKLTNGATGTAQWKSEDMNGHGEPSVHEFCKFDLGDIGDLAYVLPVDPAGATPTISGFLDVFARDVAISYTTSGTVELWTARVNHDKRKVEWLSTSSMETGIQSPSLVSGSTRKKAALVNSSRSTVTIWDIQGAQLEYESRFESHDTVQDLDWTSTPDSQSILAVGFPHRVLLLSQLRYDYLNKGPAWAVVREINIRQQTPHPIGDSTWLGDGDLVIGAGNQLLVHDRQYSVPNELVTSLRLPQKKGRTWDLFDVVQRLNGPLPVFHPQFLSQCMLAGKNGLVHRILMSLYKTLKFWVEGDTVDDYLGIAMDEFYNSEKVQHQARERHKDSSFFVGNVTIEDDDEVFTEDIAQLINTKLTSIALPQLSGHEQIQLVDIVECAGLVEKQRRSIDENGARFMLFYRQHALRKGRTNEIHMGWRESNWAFHSTSQDILVDFVSRQHHGSLLWEDARESGMFMWLSENSAVKAHFEVIARNEYAKSELKNPVDCSLFYLALKKKTVLQGLWRMASWNREQGATQRLLANNFDEPKWKTTALKNAYALMSKRRFTYAAAFFLLAGHLQDAVNVCYNQLKDMQLAITIARVYEGDQGPVLKRFLEEEVLAVAAQEGNRWLASWAFWMLHRRDMSVRALITPVYTLIETPCSPDLKSKLFLTDDPALVILYAQLRQKTQQTLRGASKVTPKVEWDLVLHSARLYGRMGCDLLGLDLVRNWEFLHLGPAVQTQQSGDTSPLKILRRRSSLVVADLPASSIADRLPSDLKTGGVSKVAPTVFEEPDASSLLDSFGF</sequence>
<dbReference type="OrthoDB" id="342131at2759"/>
<dbReference type="InterPro" id="IPR015943">
    <property type="entry name" value="WD40/YVTN_repeat-like_dom_sf"/>
</dbReference>
<dbReference type="SMART" id="SM00320">
    <property type="entry name" value="WD40"/>
    <property type="match status" value="4"/>
</dbReference>
<dbReference type="PANTHER" id="PTHR13950">
    <property type="entry name" value="RABCONNECTIN-RELATED"/>
    <property type="match status" value="1"/>
</dbReference>
<dbReference type="InterPro" id="IPR052208">
    <property type="entry name" value="DmX-like/RAVE_component"/>
</dbReference>
<gene>
    <name evidence="2" type="ORF">F503_00522</name>
</gene>
<name>S3D3B0_OPHP1</name>
<feature type="domain" description="RAVE complex protein Rav1 C-terminal" evidence="1">
    <location>
        <begin position="631"/>
        <end position="1266"/>
    </location>
</feature>
<dbReference type="InterPro" id="IPR001680">
    <property type="entry name" value="WD40_rpt"/>
</dbReference>
<dbReference type="EMBL" id="KE148150">
    <property type="protein sequence ID" value="EPE07800.1"/>
    <property type="molecule type" value="Genomic_DNA"/>
</dbReference>
<dbReference type="Proteomes" id="UP000016923">
    <property type="component" value="Unassembled WGS sequence"/>
</dbReference>
<reference evidence="2 3" key="1">
    <citation type="journal article" date="2013" name="BMC Genomics">
        <title>The genome and transcriptome of the pine saprophyte Ophiostoma piceae, and a comparison with the bark beetle-associated pine pathogen Grosmannia clavigera.</title>
        <authorList>
            <person name="Haridas S."/>
            <person name="Wang Y."/>
            <person name="Lim L."/>
            <person name="Massoumi Alamouti S."/>
            <person name="Jackman S."/>
            <person name="Docking R."/>
            <person name="Robertson G."/>
            <person name="Birol I."/>
            <person name="Bohlmann J."/>
            <person name="Breuil C."/>
        </authorList>
    </citation>
    <scope>NUCLEOTIDE SEQUENCE [LARGE SCALE GENOMIC DNA]</scope>
    <source>
        <strain evidence="2 3">UAMH 11346</strain>
    </source>
</reference>
<accession>S3D3B0</accession>
<evidence type="ECO:0000313" key="2">
    <source>
        <dbReference type="EMBL" id="EPE07800.1"/>
    </source>
</evidence>
<evidence type="ECO:0000313" key="3">
    <source>
        <dbReference type="Proteomes" id="UP000016923"/>
    </source>
</evidence>
<evidence type="ECO:0000259" key="1">
    <source>
        <dbReference type="Pfam" id="PF12234"/>
    </source>
</evidence>
<proteinExistence type="predicted"/>
<dbReference type="HOGENOM" id="CLU_000310_0_1_1"/>
<dbReference type="Pfam" id="PF12234">
    <property type="entry name" value="Rav1p_C"/>
    <property type="match status" value="1"/>
</dbReference>
<dbReference type="VEuPathDB" id="FungiDB:F503_00522"/>
<dbReference type="eggNOG" id="KOG1064">
    <property type="taxonomic scope" value="Eukaryota"/>
</dbReference>
<dbReference type="InterPro" id="IPR022033">
    <property type="entry name" value="Rav1p_C"/>
</dbReference>
<organism evidence="2 3">
    <name type="scientific">Ophiostoma piceae (strain UAMH 11346)</name>
    <name type="common">Sap stain fungus</name>
    <dbReference type="NCBI Taxonomy" id="1262450"/>
    <lineage>
        <taxon>Eukaryota</taxon>
        <taxon>Fungi</taxon>
        <taxon>Dikarya</taxon>
        <taxon>Ascomycota</taxon>
        <taxon>Pezizomycotina</taxon>
        <taxon>Sordariomycetes</taxon>
        <taxon>Sordariomycetidae</taxon>
        <taxon>Ophiostomatales</taxon>
        <taxon>Ophiostomataceae</taxon>
        <taxon>Ophiostoma</taxon>
    </lineage>
</organism>
<dbReference type="InterPro" id="IPR036322">
    <property type="entry name" value="WD40_repeat_dom_sf"/>
</dbReference>